<dbReference type="SUPFAM" id="SSF55545">
    <property type="entry name" value="beta-N-acetylhexosaminidase-like domain"/>
    <property type="match status" value="1"/>
</dbReference>
<accession>A0A1M4TDS2</accession>
<dbReference type="Pfam" id="PF02838">
    <property type="entry name" value="Glyco_hydro_20b"/>
    <property type="match status" value="1"/>
</dbReference>
<feature type="domain" description="GH84" evidence="5">
    <location>
        <begin position="183"/>
        <end position="450"/>
    </location>
</feature>
<dbReference type="InterPro" id="IPR051822">
    <property type="entry name" value="Glycosyl_Hydrolase_84"/>
</dbReference>
<dbReference type="SUPFAM" id="SSF51445">
    <property type="entry name" value="(Trans)glycosidases"/>
    <property type="match status" value="1"/>
</dbReference>
<feature type="transmembrane region" description="Helical" evidence="4">
    <location>
        <begin position="6"/>
        <end position="26"/>
    </location>
</feature>
<keyword evidence="4" id="KW-0472">Membrane</keyword>
<dbReference type="GO" id="GO:1901135">
    <property type="term" value="P:carbohydrate derivative metabolic process"/>
    <property type="evidence" value="ECO:0007669"/>
    <property type="project" value="UniProtKB-ARBA"/>
</dbReference>
<organism evidence="6 7">
    <name type="scientific">Bacteroides luti</name>
    <dbReference type="NCBI Taxonomy" id="1297750"/>
    <lineage>
        <taxon>Bacteria</taxon>
        <taxon>Pseudomonadati</taxon>
        <taxon>Bacteroidota</taxon>
        <taxon>Bacteroidia</taxon>
        <taxon>Bacteroidales</taxon>
        <taxon>Bacteroidaceae</taxon>
        <taxon>Bacteroides</taxon>
    </lineage>
</organism>
<dbReference type="AlphaFoldDB" id="A0A1M4TDS2"/>
<keyword evidence="4" id="KW-0812">Transmembrane</keyword>
<evidence type="ECO:0000256" key="4">
    <source>
        <dbReference type="SAM" id="Phobius"/>
    </source>
</evidence>
<evidence type="ECO:0000313" key="7">
    <source>
        <dbReference type="Proteomes" id="UP000184509"/>
    </source>
</evidence>
<dbReference type="PROSITE" id="PS52009">
    <property type="entry name" value="GH84"/>
    <property type="match status" value="1"/>
</dbReference>
<dbReference type="InterPro" id="IPR013780">
    <property type="entry name" value="Glyco_hydro_b"/>
</dbReference>
<dbReference type="InterPro" id="IPR011496">
    <property type="entry name" value="O-GlcNAcase_cat"/>
</dbReference>
<dbReference type="InterPro" id="IPR029018">
    <property type="entry name" value="Hex-like_dom2"/>
</dbReference>
<evidence type="ECO:0000256" key="2">
    <source>
        <dbReference type="ARBA" id="ARBA00023295"/>
    </source>
</evidence>
<dbReference type="InterPro" id="IPR048162">
    <property type="entry name" value="O-GlcNAcase_BT_4395-like"/>
</dbReference>
<dbReference type="InterPro" id="IPR049478">
    <property type="entry name" value="BT_4395-like_hel"/>
</dbReference>
<evidence type="ECO:0000256" key="1">
    <source>
        <dbReference type="ARBA" id="ARBA00022801"/>
    </source>
</evidence>
<keyword evidence="4" id="KW-1133">Transmembrane helix</keyword>
<dbReference type="InterPro" id="IPR017853">
    <property type="entry name" value="GH"/>
</dbReference>
<dbReference type="Gene3D" id="1.20.58.460">
    <property type="entry name" value="Hyaluronidase post-catalytic domain-like"/>
    <property type="match status" value="1"/>
</dbReference>
<reference evidence="7" key="1">
    <citation type="submission" date="2016-11" db="EMBL/GenBank/DDBJ databases">
        <authorList>
            <person name="Varghese N."/>
            <person name="Submissions S."/>
        </authorList>
    </citation>
    <scope>NUCLEOTIDE SEQUENCE [LARGE SCALE GENOMIC DNA]</scope>
    <source>
        <strain evidence="7">DSM 26991</strain>
    </source>
</reference>
<feature type="active site" description="Proton donor" evidence="3">
    <location>
        <position position="298"/>
    </location>
</feature>
<dbReference type="Gene3D" id="2.60.40.1180">
    <property type="entry name" value="Golgi alpha-mannosidase II"/>
    <property type="match status" value="1"/>
</dbReference>
<keyword evidence="7" id="KW-1185">Reference proteome</keyword>
<sequence length="771" mass="88042">MRFYYFLFLNYIINNILNYIIFVLLINNSKEKQMNLIKTVTGVMACGFLFNSALNAQEIMLQPRPQDMKVIGKSLTLPEHVQLIGADNADTDAVNILKDLFAGRMAKKGFKVIIGEKGDKAVKKYARLVPQKPEAYYLSIDDKKLVLVGSDERGTFYGMQTVSQLLKEGNLPQINITDYPDVRYRGVVEGFYGKPWSYEDRVSQLKFYGTNKLNTYIYGPKNDPFHSSPNWRKPYPQEEAARMAELVKLAKSNKVDFVWAIHPGQDIRWNDEDRELLLQKFGQMYDLGIRSFAVFFDDISGEGTDPLKQAELLNYIDNQFVKVKKDVTPLVMCPTEYNKSWANLEKGYLRTLGEKLNPSIQIMWTGDRVVADIHRDGMDWINTQIKRPAYIWWNFPVTDYVRDHLLMGPVYGNDTDIAQTMSGFVANPMEHAEASKVAIYGVADYTWNMEKYDPNAAWQGSLKAIMPTNYEALRVFASHNSDLGVNGHKYRREESVIIKPVTERFLTAFQSESAYPKDDFTTLEREFKSIVVASDILLRSKDNDLLIKDINPWIKQFGLLGQTGAAVMDMLRDLETSDKESFKLDYSLVKELKEQMFELDATNNINPWQPGVKVGSLVLVPFVNNLYAQATERYNKQFGENLAVVYDYCPHTLLSNISQVKSLPLQLKEKTVSLSPSNEVIKADKDAFITIQLLKATKLRSIEFNAGKANLLQWGELQFTTDGENWQALACEQDGELLKATMGKESVKAVRFLNKSGVPQEFYLRKFTLGL</sequence>
<evidence type="ECO:0000259" key="5">
    <source>
        <dbReference type="PROSITE" id="PS52009"/>
    </source>
</evidence>
<evidence type="ECO:0000256" key="3">
    <source>
        <dbReference type="PROSITE-ProRule" id="PRU01353"/>
    </source>
</evidence>
<feature type="transmembrane region" description="Helical" evidence="4">
    <location>
        <begin position="35"/>
        <end position="54"/>
    </location>
</feature>
<keyword evidence="1 3" id="KW-0378">Hydrolase</keyword>
<dbReference type="GO" id="GO:0015929">
    <property type="term" value="F:hexosaminidase activity"/>
    <property type="evidence" value="ECO:0007669"/>
    <property type="project" value="UniProtKB-ARBA"/>
</dbReference>
<dbReference type="PANTHER" id="PTHR13170">
    <property type="entry name" value="O-GLCNACASE"/>
    <property type="match status" value="1"/>
</dbReference>
<evidence type="ECO:0000313" key="6">
    <source>
        <dbReference type="EMBL" id="SHE42600.1"/>
    </source>
</evidence>
<dbReference type="PANTHER" id="PTHR13170:SF16">
    <property type="entry name" value="PROTEIN O-GLCNACASE"/>
    <property type="match status" value="1"/>
</dbReference>
<dbReference type="Gene3D" id="3.30.379.10">
    <property type="entry name" value="Chitobiase/beta-hexosaminidase domain 2-like"/>
    <property type="match status" value="1"/>
</dbReference>
<dbReference type="Pfam" id="PF21809">
    <property type="entry name" value="Glyco_hydro_84_hel"/>
    <property type="match status" value="1"/>
</dbReference>
<dbReference type="STRING" id="1297750.SAMN05444405_101344"/>
<name>A0A1M4TDS2_9BACE</name>
<dbReference type="InterPro" id="IPR015882">
    <property type="entry name" value="HEX_bac_N"/>
</dbReference>
<dbReference type="SUPFAM" id="SSF140657">
    <property type="entry name" value="Hyaluronidase post-catalytic domain-like"/>
    <property type="match status" value="1"/>
</dbReference>
<dbReference type="GO" id="GO:0005975">
    <property type="term" value="P:carbohydrate metabolic process"/>
    <property type="evidence" value="ECO:0007669"/>
    <property type="project" value="UniProtKB-ARBA"/>
</dbReference>
<dbReference type="Gene3D" id="3.20.20.80">
    <property type="entry name" value="Glycosidases"/>
    <property type="match status" value="1"/>
</dbReference>
<dbReference type="Pfam" id="PF18344">
    <property type="entry name" value="CBM32"/>
    <property type="match status" value="1"/>
</dbReference>
<comment type="similarity">
    <text evidence="3">Belongs to the glycosyl hydrolase 84 family.</text>
</comment>
<keyword evidence="2 3" id="KW-0326">Glycosidase</keyword>
<gene>
    <name evidence="6" type="ORF">SAMN05444405_101344</name>
</gene>
<dbReference type="NCBIfam" id="NF041654">
    <property type="entry name" value="GlcNAcase"/>
    <property type="match status" value="1"/>
</dbReference>
<dbReference type="Proteomes" id="UP000184509">
    <property type="component" value="Unassembled WGS sequence"/>
</dbReference>
<proteinExistence type="inferred from homology"/>
<dbReference type="EMBL" id="FQTV01000001">
    <property type="protein sequence ID" value="SHE42600.1"/>
    <property type="molecule type" value="Genomic_DNA"/>
</dbReference>
<dbReference type="Pfam" id="PF07555">
    <property type="entry name" value="NAGidase"/>
    <property type="match status" value="1"/>
</dbReference>
<protein>
    <submittedName>
        <fullName evidence="6">Hyaluronoglucosaminidase</fullName>
    </submittedName>
</protein>